<protein>
    <recommendedName>
        <fullName evidence="2">Lipoprotein</fullName>
    </recommendedName>
</protein>
<dbReference type="AlphaFoldDB" id="A0A2H9TC63"/>
<dbReference type="EMBL" id="NSIT01000004">
    <property type="protein sequence ID" value="PJE80840.1"/>
    <property type="molecule type" value="Genomic_DNA"/>
</dbReference>
<dbReference type="PROSITE" id="PS51257">
    <property type="entry name" value="PROKAR_LIPOPROTEIN"/>
    <property type="match status" value="1"/>
</dbReference>
<reference evidence="1" key="1">
    <citation type="journal article" date="2017" name="Appl. Environ. Microbiol.">
        <title>Molecular characterization of an Endozoicomonas-like organism causing infection in king scallop Pecten maximus L.</title>
        <authorList>
            <person name="Cano I."/>
            <person name="van Aerle R."/>
            <person name="Ross S."/>
            <person name="Verner-Jeffreys D.W."/>
            <person name="Paley R.K."/>
            <person name="Rimmer G."/>
            <person name="Ryder D."/>
            <person name="Hooper P."/>
            <person name="Stone D."/>
            <person name="Feist S.W."/>
        </authorList>
    </citation>
    <scope>NUCLEOTIDE SEQUENCE</scope>
</reference>
<accession>A0A2H9TC63</accession>
<evidence type="ECO:0000313" key="1">
    <source>
        <dbReference type="EMBL" id="PJE80840.1"/>
    </source>
</evidence>
<proteinExistence type="predicted"/>
<evidence type="ECO:0008006" key="2">
    <source>
        <dbReference type="Google" id="ProtNLM"/>
    </source>
</evidence>
<gene>
    <name evidence="1" type="ORF">CI610_00183</name>
</gene>
<name>A0A2H9TC63_9ZZZZ</name>
<comment type="caution">
    <text evidence="1">The sequence shown here is derived from an EMBL/GenBank/DDBJ whole genome shotgun (WGS) entry which is preliminary data.</text>
</comment>
<organism evidence="1">
    <name type="scientific">invertebrate metagenome</name>
    <dbReference type="NCBI Taxonomy" id="1711999"/>
    <lineage>
        <taxon>unclassified sequences</taxon>
        <taxon>metagenomes</taxon>
        <taxon>organismal metagenomes</taxon>
    </lineage>
</organism>
<sequence length="184" mass="20888">MNKDITSFHITALFVISLMLVILTGCVTSHTEIADITPATVNTDCPATRQIFTSSLNNFQDIREKPHYYNKATRWRAKQQLIKGQCEIWQWSDHYSYVCSKVLPSEQAAKELYQTAQQGLQQCMPSSAQGWTADSQPLKENNGNKTNYQYNGKTMGSLTVIPDKTLIPRNWSVYFVIDSAINNK</sequence>